<evidence type="ECO:0000313" key="3">
    <source>
        <dbReference type="EMBL" id="ACV07623.1"/>
    </source>
</evidence>
<dbReference type="Proteomes" id="UP000006666">
    <property type="component" value="Chromosome"/>
</dbReference>
<dbReference type="STRING" id="478801.Ksed_26730"/>
<dbReference type="Pfam" id="PF00535">
    <property type="entry name" value="Glycos_transf_2"/>
    <property type="match status" value="1"/>
</dbReference>
<dbReference type="SUPFAM" id="SSF53448">
    <property type="entry name" value="Nucleotide-diphospho-sugar transferases"/>
    <property type="match status" value="1"/>
</dbReference>
<sequence length="1071" mass="114822">MTAEPLPVAATPGPPVDLADTPLTTDARVAADHARHAARQPSRLVATLLRTKSVAGRAVLAVLAGGPDTTAQQLEDLGRRVDAGELSAAEAVSGLAAPDARLLCEYARVAALQLSDPAGISAGLGLYALADALSGGQHPRDAHADLWAQLLLVRGQGDDARHATAVLDRGRGTEHTTAFSHIDLLNPHRPQAGPTADDHAWWEAFSGRLGAGLGSTVRLASVDELFDRGWLARHGLDADTLLSTPFDRLLGEGGTPVDHPYRVSVIMSAHNPGPKVLLAARSLVSQTWQNWELLVVDDASPEPTPGILEAIEELDPRIQVIRKAVNGGTYRCRNTAIRRATGDAIVVLDSDDWAHPELLEAGVRPLLDPADPLHTARGVPEIATRQLALRIGDDLRITRPGYRGAIPCAPSLMVPMVPGVARVGFFDPVRKAADTEYARRLEAATGRPVHQSRHVLVLMRTDASSLSAADFSLGWRHSARHEYKNAYAGWHARIAAGEDPWLEPDGPPQIAGPRRWSSALRPPGSPRPHLDAVFAGDWRRYGGPQRSMLEEIHSLLEAGLEVGVMHLEALRFMRATDDPLCTPLQELLDAGRVRMVHLDDAVDIDVLLLRYPPILQYPPSAPKGPDGSPTGVRPRILVVVANQAPAEVDGSDQRYAVGTVERNARELFGTDPLWAPQGPSIRRLLQRETSALTPWDDPGLVDLATWRTRDPEQPPAATPVVGRYSRDDRIKFPTEWETLRAAYDFGPRVHVRMMGAPITVKRLKQEARKAGLPVEAPSSPWELLKHGSQGVQDFLAGIDVFVYVDNPHAHEAFGRTLLEAAASGVPVVATPKHRDTFGDLLLYAEPHEVPQVVHELLTVPGLYRQRVEHQLAVVAERYSRESFAAHVDELRDEAAPEAGAGAGVDPADAGAPQAPLSLTVRTTDDPRLPLAVELGAGAGAVSQVLPLRRPADGERADALAAVGPEAAVQAALTAHLDALDAGHGEQAALEAAHRIDGLRALVLLRDGEIACLVSQGTTSHPQGRETRLELPAGPPTTGLVWRTAQPAPGRVTVAPRAQAQPAAPQSEAVPS</sequence>
<dbReference type="eggNOG" id="COG0438">
    <property type="taxonomic scope" value="Bacteria"/>
</dbReference>
<dbReference type="InterPro" id="IPR050834">
    <property type="entry name" value="Glycosyltransf_2"/>
</dbReference>
<feature type="region of interest" description="Disordered" evidence="1">
    <location>
        <begin position="1050"/>
        <end position="1071"/>
    </location>
</feature>
<dbReference type="AlphaFoldDB" id="C7NGV1"/>
<keyword evidence="3" id="KW-0808">Transferase</keyword>
<dbReference type="GO" id="GO:0016740">
    <property type="term" value="F:transferase activity"/>
    <property type="evidence" value="ECO:0007669"/>
    <property type="project" value="UniProtKB-KW"/>
</dbReference>
<dbReference type="PANTHER" id="PTHR43685:SF2">
    <property type="entry name" value="GLYCOSYLTRANSFERASE 2-LIKE DOMAIN-CONTAINING PROTEIN"/>
    <property type="match status" value="1"/>
</dbReference>
<dbReference type="InterPro" id="IPR029044">
    <property type="entry name" value="Nucleotide-diphossugar_trans"/>
</dbReference>
<dbReference type="EMBL" id="CP001686">
    <property type="protein sequence ID" value="ACV07623.1"/>
    <property type="molecule type" value="Genomic_DNA"/>
</dbReference>
<dbReference type="RefSeq" id="WP_015780544.1">
    <property type="nucleotide sequence ID" value="NC_013169.1"/>
</dbReference>
<feature type="region of interest" description="Disordered" evidence="1">
    <location>
        <begin position="1016"/>
        <end position="1038"/>
    </location>
</feature>
<dbReference type="Gene3D" id="3.40.50.2000">
    <property type="entry name" value="Glycogen Phosphorylase B"/>
    <property type="match status" value="1"/>
</dbReference>
<dbReference type="KEGG" id="kse:Ksed_26730"/>
<dbReference type="eggNOG" id="COG0463">
    <property type="taxonomic scope" value="Bacteria"/>
</dbReference>
<accession>C7NGV1</accession>
<evidence type="ECO:0000259" key="2">
    <source>
        <dbReference type="Pfam" id="PF00535"/>
    </source>
</evidence>
<dbReference type="Gene3D" id="3.90.550.10">
    <property type="entry name" value="Spore Coat Polysaccharide Biosynthesis Protein SpsA, Chain A"/>
    <property type="match status" value="1"/>
</dbReference>
<organism evidence="3 4">
    <name type="scientific">Kytococcus sedentarius (strain ATCC 14392 / DSM 20547 / JCM 11482 / CCUG 33030 / NBRC 15357 / NCTC 11040 / CCM 314 / 541)</name>
    <name type="common">Micrococcus sedentarius</name>
    <dbReference type="NCBI Taxonomy" id="478801"/>
    <lineage>
        <taxon>Bacteria</taxon>
        <taxon>Bacillati</taxon>
        <taxon>Actinomycetota</taxon>
        <taxon>Actinomycetes</taxon>
        <taxon>Micrococcales</taxon>
        <taxon>Kytococcaceae</taxon>
        <taxon>Kytococcus</taxon>
    </lineage>
</organism>
<evidence type="ECO:0000313" key="4">
    <source>
        <dbReference type="Proteomes" id="UP000006666"/>
    </source>
</evidence>
<evidence type="ECO:0000256" key="1">
    <source>
        <dbReference type="SAM" id="MobiDB-lite"/>
    </source>
</evidence>
<dbReference type="HOGENOM" id="CLU_287558_0_0_11"/>
<dbReference type="SUPFAM" id="SSF53756">
    <property type="entry name" value="UDP-Glycosyltransferase/glycogen phosphorylase"/>
    <property type="match status" value="1"/>
</dbReference>
<dbReference type="CAZy" id="GT2">
    <property type="family name" value="Glycosyltransferase Family 2"/>
</dbReference>
<dbReference type="CAZy" id="GT4">
    <property type="family name" value="Glycosyltransferase Family 4"/>
</dbReference>
<feature type="compositionally biased region" description="Low complexity" evidence="1">
    <location>
        <begin position="1054"/>
        <end position="1065"/>
    </location>
</feature>
<name>C7NGV1_KYTSD</name>
<dbReference type="CDD" id="cd00761">
    <property type="entry name" value="Glyco_tranf_GTA_type"/>
    <property type="match status" value="1"/>
</dbReference>
<reference evidence="3 4" key="1">
    <citation type="journal article" date="2009" name="Stand. Genomic Sci.">
        <title>Complete genome sequence of Kytococcus sedentarius type strain (541).</title>
        <authorList>
            <person name="Sims D."/>
            <person name="Brettin T."/>
            <person name="Detter J.C."/>
            <person name="Han C."/>
            <person name="Lapidus A."/>
            <person name="Copeland A."/>
            <person name="Glavina Del Rio T."/>
            <person name="Nolan M."/>
            <person name="Chen F."/>
            <person name="Lucas S."/>
            <person name="Tice H."/>
            <person name="Cheng J.F."/>
            <person name="Bruce D."/>
            <person name="Goodwin L."/>
            <person name="Pitluck S."/>
            <person name="Ovchinnikova G."/>
            <person name="Pati A."/>
            <person name="Ivanova N."/>
            <person name="Mavrommatis K."/>
            <person name="Chen A."/>
            <person name="Palaniappan K."/>
            <person name="D'haeseleer P."/>
            <person name="Chain P."/>
            <person name="Bristow J."/>
            <person name="Eisen J.A."/>
            <person name="Markowitz V."/>
            <person name="Hugenholtz P."/>
            <person name="Schneider S."/>
            <person name="Goker M."/>
            <person name="Pukall R."/>
            <person name="Kyrpides N.C."/>
            <person name="Klenk H.P."/>
        </authorList>
    </citation>
    <scope>NUCLEOTIDE SEQUENCE [LARGE SCALE GENOMIC DNA]</scope>
    <source>
        <strain evidence="4">ATCC 14392 / DSM 20547 / JCM 11482 / CCUG 33030 / NBRC 15357 / NCTC 11040 / CCM 314 / 541</strain>
    </source>
</reference>
<feature type="domain" description="Glycosyltransferase 2-like" evidence="2">
    <location>
        <begin position="264"/>
        <end position="371"/>
    </location>
</feature>
<protein>
    <submittedName>
        <fullName evidence="3">Glycosyl transferase</fullName>
    </submittedName>
</protein>
<keyword evidence="4" id="KW-1185">Reference proteome</keyword>
<gene>
    <name evidence="3" type="ordered locus">Ksed_26730</name>
</gene>
<dbReference type="InterPro" id="IPR001173">
    <property type="entry name" value="Glyco_trans_2-like"/>
</dbReference>
<dbReference type="PANTHER" id="PTHR43685">
    <property type="entry name" value="GLYCOSYLTRANSFERASE"/>
    <property type="match status" value="1"/>
</dbReference>
<proteinExistence type="predicted"/>